<protein>
    <submittedName>
        <fullName evidence="3">Uncharacterized protein</fullName>
    </submittedName>
</protein>
<feature type="transmembrane region" description="Helical" evidence="2">
    <location>
        <begin position="71"/>
        <end position="90"/>
    </location>
</feature>
<proteinExistence type="predicted"/>
<dbReference type="Proteomes" id="UP000186471">
    <property type="component" value="Unassembled WGS sequence"/>
</dbReference>
<evidence type="ECO:0000256" key="1">
    <source>
        <dbReference type="SAM" id="MobiDB-lite"/>
    </source>
</evidence>
<feature type="transmembrane region" description="Helical" evidence="2">
    <location>
        <begin position="44"/>
        <end position="65"/>
    </location>
</feature>
<evidence type="ECO:0000313" key="4">
    <source>
        <dbReference type="Proteomes" id="UP000186471"/>
    </source>
</evidence>
<name>A0A1Q8VJD4_9ACTO</name>
<dbReference type="AlphaFoldDB" id="A0A1Q8VJD4"/>
<keyword evidence="2" id="KW-0812">Transmembrane</keyword>
<evidence type="ECO:0000256" key="2">
    <source>
        <dbReference type="SAM" id="Phobius"/>
    </source>
</evidence>
<keyword evidence="2" id="KW-1133">Transmembrane helix</keyword>
<reference evidence="3 4" key="1">
    <citation type="submission" date="2016-12" db="EMBL/GenBank/DDBJ databases">
        <title>Genomic comparison of strains in the 'Actinomyces naeslundii' group.</title>
        <authorList>
            <person name="Mughal S.R."/>
            <person name="Do T."/>
            <person name="Gilbert S.C."/>
            <person name="Witherden E.A."/>
            <person name="Didelot X."/>
            <person name="Beighton D."/>
        </authorList>
    </citation>
    <scope>NUCLEOTIDE SEQUENCE [LARGE SCALE GENOMIC DNA]</scope>
    <source>
        <strain evidence="3 4">R21091</strain>
    </source>
</reference>
<keyword evidence="2" id="KW-0472">Membrane</keyword>
<gene>
    <name evidence="3" type="ORF">BKH31_02920</name>
</gene>
<feature type="region of interest" description="Disordered" evidence="1">
    <location>
        <begin position="96"/>
        <end position="117"/>
    </location>
</feature>
<comment type="caution">
    <text evidence="3">The sequence shown here is derived from an EMBL/GenBank/DDBJ whole genome shotgun (WGS) entry which is preliminary data.</text>
</comment>
<evidence type="ECO:0000313" key="3">
    <source>
        <dbReference type="EMBL" id="OLO48198.1"/>
    </source>
</evidence>
<sequence length="117" mass="12075">MTSVGWLGLPSVAWSLVSVGSSIVGLWLLGLAARRARGWLRVGVRLLAGFQQFVLVLCGLSILVVHMSSRAQAMAIFAAALGAAVWRFYVSSSAAVPQVPGTPDLGAVSPAGEEALA</sequence>
<dbReference type="RefSeq" id="WP_075410996.1">
    <property type="nucleotide sequence ID" value="NZ_MSKK01000008.1"/>
</dbReference>
<feature type="transmembrane region" description="Helical" evidence="2">
    <location>
        <begin position="12"/>
        <end position="32"/>
    </location>
</feature>
<organism evidence="3 4">
    <name type="scientific">Actinomyces oris</name>
    <dbReference type="NCBI Taxonomy" id="544580"/>
    <lineage>
        <taxon>Bacteria</taxon>
        <taxon>Bacillati</taxon>
        <taxon>Actinomycetota</taxon>
        <taxon>Actinomycetes</taxon>
        <taxon>Actinomycetales</taxon>
        <taxon>Actinomycetaceae</taxon>
        <taxon>Actinomyces</taxon>
    </lineage>
</organism>
<accession>A0A1Q8VJD4</accession>
<dbReference type="EMBL" id="MSKK01000008">
    <property type="protein sequence ID" value="OLO48198.1"/>
    <property type="molecule type" value="Genomic_DNA"/>
</dbReference>